<keyword evidence="5" id="KW-1185">Reference proteome</keyword>
<protein>
    <recommendedName>
        <fullName evidence="3">HECT domain-containing protein</fullName>
    </recommendedName>
</protein>
<keyword evidence="1" id="KW-0808">Transferase</keyword>
<accession>A0A3B3S980</accession>
<dbReference type="SUPFAM" id="SSF56204">
    <property type="entry name" value="Hect, E3 ligase catalytic domain"/>
    <property type="match status" value="1"/>
</dbReference>
<evidence type="ECO:0000313" key="5">
    <source>
        <dbReference type="Proteomes" id="UP000261540"/>
    </source>
</evidence>
<reference evidence="4" key="1">
    <citation type="submission" date="2025-08" db="UniProtKB">
        <authorList>
            <consortium name="Ensembl"/>
        </authorList>
    </citation>
    <scope>IDENTIFICATION</scope>
</reference>
<dbReference type="AlphaFoldDB" id="A0A3B3S980"/>
<dbReference type="InterPro" id="IPR000569">
    <property type="entry name" value="HECT_dom"/>
</dbReference>
<name>A0A3B3S980_9TELE</name>
<dbReference type="Pfam" id="PF00632">
    <property type="entry name" value="HECT"/>
    <property type="match status" value="1"/>
</dbReference>
<reference evidence="4" key="2">
    <citation type="submission" date="2025-09" db="UniProtKB">
        <authorList>
            <consortium name="Ensembl"/>
        </authorList>
    </citation>
    <scope>IDENTIFICATION</scope>
</reference>
<dbReference type="GeneTree" id="ENSGT00950000182865"/>
<dbReference type="GO" id="GO:0004842">
    <property type="term" value="F:ubiquitin-protein transferase activity"/>
    <property type="evidence" value="ECO:0007669"/>
    <property type="project" value="InterPro"/>
</dbReference>
<dbReference type="Proteomes" id="UP000261540">
    <property type="component" value="Unplaced"/>
</dbReference>
<feature type="domain" description="HECT" evidence="3">
    <location>
        <begin position="40"/>
        <end position="84"/>
    </location>
</feature>
<dbReference type="InterPro" id="IPR035983">
    <property type="entry name" value="Hect_E3_ubiquitin_ligase"/>
</dbReference>
<sequence>RYVASRGFRDGLQSLGVLAALQKYPEKCKLPERGKAVTLEEILIFATGCDSIPPLGFRPHPTLEFQDYSGYPTANTCDNILRIPIKGQNMEGVIFIQNSKALHEQEKPLNVSTSHATCEKDGRRNKLRRKRTYVFLPEHYIQAVI</sequence>
<dbReference type="Gene3D" id="3.30.2410.10">
    <property type="entry name" value="Hect, E3 ligase catalytic domain"/>
    <property type="match status" value="1"/>
</dbReference>
<evidence type="ECO:0000259" key="3">
    <source>
        <dbReference type="Pfam" id="PF00632"/>
    </source>
</evidence>
<organism evidence="4 5">
    <name type="scientific">Paramormyrops kingsleyae</name>
    <dbReference type="NCBI Taxonomy" id="1676925"/>
    <lineage>
        <taxon>Eukaryota</taxon>
        <taxon>Metazoa</taxon>
        <taxon>Chordata</taxon>
        <taxon>Craniata</taxon>
        <taxon>Vertebrata</taxon>
        <taxon>Euteleostomi</taxon>
        <taxon>Actinopterygii</taxon>
        <taxon>Neopterygii</taxon>
        <taxon>Teleostei</taxon>
        <taxon>Osteoglossocephala</taxon>
        <taxon>Osteoglossomorpha</taxon>
        <taxon>Osteoglossiformes</taxon>
        <taxon>Mormyridae</taxon>
        <taxon>Paramormyrops</taxon>
    </lineage>
</organism>
<dbReference type="Ensembl" id="ENSPKIT00000008063.1">
    <property type="protein sequence ID" value="ENSPKIP00000027297.1"/>
    <property type="gene ID" value="ENSPKIG00000009419.1"/>
</dbReference>
<evidence type="ECO:0000256" key="1">
    <source>
        <dbReference type="ARBA" id="ARBA00022679"/>
    </source>
</evidence>
<proteinExistence type="predicted"/>
<evidence type="ECO:0000313" key="4">
    <source>
        <dbReference type="Ensembl" id="ENSPKIP00000027297.1"/>
    </source>
</evidence>
<keyword evidence="2" id="KW-0833">Ubl conjugation pathway</keyword>
<evidence type="ECO:0000256" key="2">
    <source>
        <dbReference type="ARBA" id="ARBA00022786"/>
    </source>
</evidence>